<keyword evidence="1" id="KW-0812">Transmembrane</keyword>
<name>A0A382UH52_9ZZZZ</name>
<evidence type="ECO:0000313" key="2">
    <source>
        <dbReference type="EMBL" id="SVD33550.1"/>
    </source>
</evidence>
<sequence>LSANTSLPKVLRFQGDWTWYQGWNEPYRAYAQIYEESAILIVFSWITPILTILGLKGSKQRLRIFFAIITTIALLLSMGIHTPMNNVYLWLVKNIPLFWIIRSPWFKFGLITTLGFAVLSGLGAMNLASWLQRFRHQSPPGLWAHRQSIALVAIIVVTINLVYAFPVTTGQMFPSPETRKHLPSNQMRIPGYISDASTWFAQNVQDGRVAALPETTVWVDENGFVGSAPVLTQIGTTPIIYPFNTVHGSLVSATNARLNDIAYEAIYRTTTRRADEILKLMNVQYLNHETGIK</sequence>
<keyword evidence="1" id="KW-0472">Membrane</keyword>
<dbReference type="EMBL" id="UINC01144193">
    <property type="protein sequence ID" value="SVD33550.1"/>
    <property type="molecule type" value="Genomic_DNA"/>
</dbReference>
<evidence type="ECO:0000256" key="1">
    <source>
        <dbReference type="SAM" id="Phobius"/>
    </source>
</evidence>
<feature type="transmembrane region" description="Helical" evidence="1">
    <location>
        <begin position="62"/>
        <end position="84"/>
    </location>
</feature>
<proteinExistence type="predicted"/>
<feature type="transmembrane region" description="Helical" evidence="1">
    <location>
        <begin position="149"/>
        <end position="166"/>
    </location>
</feature>
<feature type="non-terminal residue" evidence="2">
    <location>
        <position position="293"/>
    </location>
</feature>
<reference evidence="2" key="1">
    <citation type="submission" date="2018-05" db="EMBL/GenBank/DDBJ databases">
        <authorList>
            <person name="Lanie J.A."/>
            <person name="Ng W.-L."/>
            <person name="Kazmierczak K.M."/>
            <person name="Andrzejewski T.M."/>
            <person name="Davidsen T.M."/>
            <person name="Wayne K.J."/>
            <person name="Tettelin H."/>
            <person name="Glass J.I."/>
            <person name="Rusch D."/>
            <person name="Podicherti R."/>
            <person name="Tsui H.-C.T."/>
            <person name="Winkler M.E."/>
        </authorList>
    </citation>
    <scope>NUCLEOTIDE SEQUENCE</scope>
</reference>
<keyword evidence="1" id="KW-1133">Transmembrane helix</keyword>
<feature type="non-terminal residue" evidence="2">
    <location>
        <position position="1"/>
    </location>
</feature>
<feature type="transmembrane region" description="Helical" evidence="1">
    <location>
        <begin position="37"/>
        <end position="55"/>
    </location>
</feature>
<protein>
    <submittedName>
        <fullName evidence="2">Uncharacterized protein</fullName>
    </submittedName>
</protein>
<gene>
    <name evidence="2" type="ORF">METZ01_LOCUS386404</name>
</gene>
<accession>A0A382UH52</accession>
<dbReference type="AlphaFoldDB" id="A0A382UH52"/>
<organism evidence="2">
    <name type="scientific">marine metagenome</name>
    <dbReference type="NCBI Taxonomy" id="408172"/>
    <lineage>
        <taxon>unclassified sequences</taxon>
        <taxon>metagenomes</taxon>
        <taxon>ecological metagenomes</taxon>
    </lineage>
</organism>
<feature type="transmembrane region" description="Helical" evidence="1">
    <location>
        <begin position="104"/>
        <end position="128"/>
    </location>
</feature>